<feature type="chain" id="PRO_5015441075" evidence="2">
    <location>
        <begin position="36"/>
        <end position="173"/>
    </location>
</feature>
<feature type="region of interest" description="Disordered" evidence="1">
    <location>
        <begin position="38"/>
        <end position="57"/>
    </location>
</feature>
<reference evidence="3 4" key="1">
    <citation type="submission" date="2018-01" db="EMBL/GenBank/DDBJ databases">
        <title>Denitrification phenotypes of diverse strains of Pseudomonas stutzeri.</title>
        <authorList>
            <person name="Milligan D.A."/>
            <person name="Bergaust L."/>
            <person name="Bakken L.R."/>
            <person name="Frostegard A."/>
        </authorList>
    </citation>
    <scope>NUCLEOTIDE SEQUENCE [LARGE SCALE GENOMIC DNA]</scope>
    <source>
        <strain evidence="3 4">24a13</strain>
    </source>
</reference>
<organism evidence="3 4">
    <name type="scientific">Stutzerimonas stutzeri</name>
    <name type="common">Pseudomonas stutzeri</name>
    <dbReference type="NCBI Taxonomy" id="316"/>
    <lineage>
        <taxon>Bacteria</taxon>
        <taxon>Pseudomonadati</taxon>
        <taxon>Pseudomonadota</taxon>
        <taxon>Gammaproteobacteria</taxon>
        <taxon>Pseudomonadales</taxon>
        <taxon>Pseudomonadaceae</taxon>
        <taxon>Stutzerimonas</taxon>
    </lineage>
</organism>
<dbReference type="RefSeq" id="WP_103456364.1">
    <property type="nucleotide sequence ID" value="NZ_JAMOHQ010000016.1"/>
</dbReference>
<keyword evidence="2" id="KW-0732">Signal</keyword>
<dbReference type="OrthoDB" id="6933865at2"/>
<sequence length="173" mass="18782">MKQYLQPVAWGVAMASIIALASNFALTMVVSSAQAATTHDHGHHAQPATEASAVPSERWATDAALREGMTRIHEAVQRSIPANPAEPLSDEAAVTLQRDVEGATSYLIANCQLPKAADNALHGLLIDLLKGAEALSELDQREQGLQRIVETLERYPQMFAEPVWRDGFVAHLH</sequence>
<accession>A0A2S4APM4</accession>
<evidence type="ECO:0000256" key="1">
    <source>
        <dbReference type="SAM" id="MobiDB-lite"/>
    </source>
</evidence>
<evidence type="ECO:0000313" key="4">
    <source>
        <dbReference type="Proteomes" id="UP000237068"/>
    </source>
</evidence>
<dbReference type="Proteomes" id="UP000237068">
    <property type="component" value="Unassembled WGS sequence"/>
</dbReference>
<protein>
    <submittedName>
        <fullName evidence="3">DnrO protein</fullName>
    </submittedName>
</protein>
<proteinExistence type="predicted"/>
<evidence type="ECO:0000256" key="2">
    <source>
        <dbReference type="SAM" id="SignalP"/>
    </source>
</evidence>
<evidence type="ECO:0000313" key="3">
    <source>
        <dbReference type="EMBL" id="POH82987.1"/>
    </source>
</evidence>
<dbReference type="AlphaFoldDB" id="A0A2S4APM4"/>
<feature type="signal peptide" evidence="2">
    <location>
        <begin position="1"/>
        <end position="35"/>
    </location>
</feature>
<name>A0A2S4APM4_STUST</name>
<gene>
    <name evidence="3" type="ORF">CXK91_12425</name>
</gene>
<dbReference type="EMBL" id="PPXG01000004">
    <property type="protein sequence ID" value="POH82987.1"/>
    <property type="molecule type" value="Genomic_DNA"/>
</dbReference>
<comment type="caution">
    <text evidence="3">The sequence shown here is derived from an EMBL/GenBank/DDBJ whole genome shotgun (WGS) entry which is preliminary data.</text>
</comment>